<evidence type="ECO:0000313" key="4">
    <source>
        <dbReference type="EMBL" id="RUO41719.1"/>
    </source>
</evidence>
<dbReference type="SUPFAM" id="SSF47226">
    <property type="entry name" value="Histidine-containing phosphotransfer domain, HPT domain"/>
    <property type="match status" value="1"/>
</dbReference>
<dbReference type="CDD" id="cd00088">
    <property type="entry name" value="HPT"/>
    <property type="match status" value="1"/>
</dbReference>
<keyword evidence="5" id="KW-1185">Reference proteome</keyword>
<keyword evidence="4" id="KW-0808">Transferase</keyword>
<dbReference type="Pfam" id="PF01627">
    <property type="entry name" value="Hpt"/>
    <property type="match status" value="1"/>
</dbReference>
<feature type="domain" description="HPt" evidence="3">
    <location>
        <begin position="15"/>
        <end position="110"/>
    </location>
</feature>
<gene>
    <name evidence="4" type="ORF">CWE22_06050</name>
</gene>
<dbReference type="EMBL" id="PIPR01000001">
    <property type="protein sequence ID" value="RUO41719.1"/>
    <property type="molecule type" value="Genomic_DNA"/>
</dbReference>
<protein>
    <submittedName>
        <fullName evidence="4">Histidine kinase</fullName>
    </submittedName>
</protein>
<dbReference type="PROSITE" id="PS50894">
    <property type="entry name" value="HPT"/>
    <property type="match status" value="1"/>
</dbReference>
<reference evidence="5" key="1">
    <citation type="journal article" date="2018" name="Front. Microbiol.">
        <title>Genome-Based Analysis Reveals the Taxonomy and Diversity of the Family Idiomarinaceae.</title>
        <authorList>
            <person name="Liu Y."/>
            <person name="Lai Q."/>
            <person name="Shao Z."/>
        </authorList>
    </citation>
    <scope>NUCLEOTIDE SEQUENCE [LARGE SCALE GENOMIC DNA]</scope>
    <source>
        <strain evidence="5">KYW314</strain>
    </source>
</reference>
<dbReference type="Gene3D" id="1.20.120.160">
    <property type="entry name" value="HPT domain"/>
    <property type="match status" value="1"/>
</dbReference>
<accession>A0A7Z6ZUP1</accession>
<sequence length="113" mass="13434">MLDERLLEQYAELLGNEGLLEMYETFSDNIRGYVDTLNWLLDKRDEVEIRRQAHKLKGACRSVGLRQLARTMESVEREAWTWEQVEPQIKEWVAELPIHQAQLRHWLSARGIE</sequence>
<feature type="modified residue" description="Phosphohistidine" evidence="2">
    <location>
        <position position="54"/>
    </location>
</feature>
<evidence type="ECO:0000313" key="5">
    <source>
        <dbReference type="Proteomes" id="UP000287766"/>
    </source>
</evidence>
<dbReference type="RefSeq" id="WP_169930452.1">
    <property type="nucleotide sequence ID" value="NZ_PIPR01000001.1"/>
</dbReference>
<comment type="caution">
    <text evidence="4">The sequence shown here is derived from an EMBL/GenBank/DDBJ whole genome shotgun (WGS) entry which is preliminary data.</text>
</comment>
<dbReference type="GO" id="GO:0000160">
    <property type="term" value="P:phosphorelay signal transduction system"/>
    <property type="evidence" value="ECO:0007669"/>
    <property type="project" value="UniProtKB-KW"/>
</dbReference>
<name>A0A7Z6ZUP1_9GAMM</name>
<keyword evidence="2" id="KW-0597">Phosphoprotein</keyword>
<keyword evidence="4" id="KW-0418">Kinase</keyword>
<dbReference type="InterPro" id="IPR008207">
    <property type="entry name" value="Sig_transdc_His_kin_Hpt_dom"/>
</dbReference>
<dbReference type="InterPro" id="IPR036641">
    <property type="entry name" value="HPT_dom_sf"/>
</dbReference>
<organism evidence="4 5">
    <name type="scientific">Pseudidiomarina aestuarii</name>
    <dbReference type="NCBI Taxonomy" id="624146"/>
    <lineage>
        <taxon>Bacteria</taxon>
        <taxon>Pseudomonadati</taxon>
        <taxon>Pseudomonadota</taxon>
        <taxon>Gammaproteobacteria</taxon>
        <taxon>Alteromonadales</taxon>
        <taxon>Idiomarinaceae</taxon>
        <taxon>Pseudidiomarina</taxon>
    </lineage>
</organism>
<evidence type="ECO:0000259" key="3">
    <source>
        <dbReference type="PROSITE" id="PS50894"/>
    </source>
</evidence>
<evidence type="ECO:0000256" key="2">
    <source>
        <dbReference type="PROSITE-ProRule" id="PRU00110"/>
    </source>
</evidence>
<dbReference type="Proteomes" id="UP000287766">
    <property type="component" value="Unassembled WGS sequence"/>
</dbReference>
<dbReference type="AlphaFoldDB" id="A0A7Z6ZUP1"/>
<dbReference type="GO" id="GO:0004672">
    <property type="term" value="F:protein kinase activity"/>
    <property type="evidence" value="ECO:0007669"/>
    <property type="project" value="UniProtKB-ARBA"/>
</dbReference>
<evidence type="ECO:0000256" key="1">
    <source>
        <dbReference type="ARBA" id="ARBA00023012"/>
    </source>
</evidence>
<keyword evidence="1" id="KW-0902">Two-component regulatory system</keyword>
<proteinExistence type="predicted"/>